<dbReference type="eggNOG" id="ENOG502RNE4">
    <property type="taxonomic scope" value="Eukaryota"/>
</dbReference>
<proteinExistence type="predicted"/>
<gene>
    <name evidence="2" type="ORF">MAPG_04232</name>
</gene>
<evidence type="ECO:0000313" key="3">
    <source>
        <dbReference type="EnsemblFungi" id="MAPG_04232T0"/>
    </source>
</evidence>
<evidence type="ECO:0000256" key="1">
    <source>
        <dbReference type="SAM" id="MobiDB-lite"/>
    </source>
</evidence>
<dbReference type="EMBL" id="ADBL01001004">
    <property type="status" value="NOT_ANNOTATED_CDS"/>
    <property type="molecule type" value="Genomic_DNA"/>
</dbReference>
<dbReference type="EnsemblFungi" id="MAPG_04232T0">
    <property type="protein sequence ID" value="MAPG_04232T0"/>
    <property type="gene ID" value="MAPG_04232"/>
</dbReference>
<evidence type="ECO:0000313" key="2">
    <source>
        <dbReference type="EMBL" id="KLU85202.1"/>
    </source>
</evidence>
<feature type="region of interest" description="Disordered" evidence="1">
    <location>
        <begin position="65"/>
        <end position="104"/>
    </location>
</feature>
<sequence>MGMGMSTGISLCCTNGVRPGGLPGKGVLSHGQEGAAVCGCAFRCGPSMSRGGSLLRQVDPDPCPDVQDTYIAPPPERSLAGHARNSGGGGGDWMEVMDKVGIGP</sequence>
<dbReference type="AlphaFoldDB" id="A0A0C4DW58"/>
<reference evidence="2" key="3">
    <citation type="submission" date="2011-03" db="EMBL/GenBank/DDBJ databases">
        <title>Annotation of Magnaporthe poae ATCC 64411.</title>
        <authorList>
            <person name="Ma L.-J."/>
            <person name="Dead R."/>
            <person name="Young S.K."/>
            <person name="Zeng Q."/>
            <person name="Gargeya S."/>
            <person name="Fitzgerald M."/>
            <person name="Haas B."/>
            <person name="Abouelleil A."/>
            <person name="Alvarado L."/>
            <person name="Arachchi H.M."/>
            <person name="Berlin A."/>
            <person name="Brown A."/>
            <person name="Chapman S.B."/>
            <person name="Chen Z."/>
            <person name="Dunbar C."/>
            <person name="Freedman E."/>
            <person name="Gearin G."/>
            <person name="Gellesch M."/>
            <person name="Goldberg J."/>
            <person name="Griggs A."/>
            <person name="Gujja S."/>
            <person name="Heiman D."/>
            <person name="Howarth C."/>
            <person name="Larson L."/>
            <person name="Lui A."/>
            <person name="MacDonald P.J.P."/>
            <person name="Mehta T."/>
            <person name="Montmayeur A."/>
            <person name="Murphy C."/>
            <person name="Neiman D."/>
            <person name="Pearson M."/>
            <person name="Priest M."/>
            <person name="Roberts A."/>
            <person name="Saif S."/>
            <person name="Shea T."/>
            <person name="Shenoy N."/>
            <person name="Sisk P."/>
            <person name="Stolte C."/>
            <person name="Sykes S."/>
            <person name="Yandava C."/>
            <person name="Wortman J."/>
            <person name="Nusbaum C."/>
            <person name="Birren B."/>
        </authorList>
    </citation>
    <scope>NUCLEOTIDE SEQUENCE</scope>
    <source>
        <strain evidence="2">ATCC 64411</strain>
    </source>
</reference>
<accession>A0A0C4DW58</accession>
<protein>
    <submittedName>
        <fullName evidence="2 3">Uncharacterized protein</fullName>
    </submittedName>
</protein>
<dbReference type="EMBL" id="GL876968">
    <property type="protein sequence ID" value="KLU85202.1"/>
    <property type="molecule type" value="Genomic_DNA"/>
</dbReference>
<organism evidence="3 4">
    <name type="scientific">Magnaporthiopsis poae (strain ATCC 64411 / 73-15)</name>
    <name type="common">Kentucky bluegrass fungus</name>
    <name type="synonym">Magnaporthe poae</name>
    <dbReference type="NCBI Taxonomy" id="644358"/>
    <lineage>
        <taxon>Eukaryota</taxon>
        <taxon>Fungi</taxon>
        <taxon>Dikarya</taxon>
        <taxon>Ascomycota</taxon>
        <taxon>Pezizomycotina</taxon>
        <taxon>Sordariomycetes</taxon>
        <taxon>Sordariomycetidae</taxon>
        <taxon>Magnaporthales</taxon>
        <taxon>Magnaporthaceae</taxon>
        <taxon>Magnaporthiopsis</taxon>
    </lineage>
</organism>
<reference evidence="2" key="2">
    <citation type="submission" date="2010-05" db="EMBL/GenBank/DDBJ databases">
        <title>The Genome Sequence of Magnaporthe poae strain ATCC 64411.</title>
        <authorList>
            <consortium name="The Broad Institute Genome Sequencing Platform"/>
            <consortium name="Broad Institute Genome Sequencing Center for Infectious Disease"/>
            <person name="Ma L.-J."/>
            <person name="Dead R."/>
            <person name="Young S."/>
            <person name="Zeng Q."/>
            <person name="Koehrsen M."/>
            <person name="Alvarado L."/>
            <person name="Berlin A."/>
            <person name="Chapman S.B."/>
            <person name="Chen Z."/>
            <person name="Freedman E."/>
            <person name="Gellesch M."/>
            <person name="Goldberg J."/>
            <person name="Griggs A."/>
            <person name="Gujja S."/>
            <person name="Heilman E.R."/>
            <person name="Heiman D."/>
            <person name="Hepburn T."/>
            <person name="Howarth C."/>
            <person name="Jen D."/>
            <person name="Larson L."/>
            <person name="Mehta T."/>
            <person name="Neiman D."/>
            <person name="Pearson M."/>
            <person name="Roberts A."/>
            <person name="Saif S."/>
            <person name="Shea T."/>
            <person name="Shenoy N."/>
            <person name="Sisk P."/>
            <person name="Stolte C."/>
            <person name="Sykes S."/>
            <person name="Walk T."/>
            <person name="White J."/>
            <person name="Yandava C."/>
            <person name="Haas B."/>
            <person name="Nusbaum C."/>
            <person name="Birren B."/>
        </authorList>
    </citation>
    <scope>NUCLEOTIDE SEQUENCE</scope>
    <source>
        <strain evidence="2">ATCC 64411</strain>
    </source>
</reference>
<reference evidence="3" key="4">
    <citation type="journal article" date="2015" name="G3 (Bethesda)">
        <title>Genome sequences of three phytopathogenic species of the Magnaporthaceae family of fungi.</title>
        <authorList>
            <person name="Okagaki L.H."/>
            <person name="Nunes C.C."/>
            <person name="Sailsbery J."/>
            <person name="Clay B."/>
            <person name="Brown D."/>
            <person name="John T."/>
            <person name="Oh Y."/>
            <person name="Young N."/>
            <person name="Fitzgerald M."/>
            <person name="Haas B.J."/>
            <person name="Zeng Q."/>
            <person name="Young S."/>
            <person name="Adiconis X."/>
            <person name="Fan L."/>
            <person name="Levin J.Z."/>
            <person name="Mitchell T.K."/>
            <person name="Okubara P.A."/>
            <person name="Farman M.L."/>
            <person name="Kohn L.M."/>
            <person name="Birren B."/>
            <person name="Ma L.-J."/>
            <person name="Dean R.A."/>
        </authorList>
    </citation>
    <scope>NUCLEOTIDE SEQUENCE</scope>
    <source>
        <strain evidence="3">ATCC 64411 / 73-15</strain>
    </source>
</reference>
<dbReference type="Proteomes" id="UP000011715">
    <property type="component" value="Unassembled WGS sequence"/>
</dbReference>
<dbReference type="VEuPathDB" id="FungiDB:MAPG_04232"/>
<keyword evidence="4" id="KW-1185">Reference proteome</keyword>
<evidence type="ECO:0000313" key="4">
    <source>
        <dbReference type="Proteomes" id="UP000011715"/>
    </source>
</evidence>
<name>A0A0C4DW58_MAGP6</name>
<reference evidence="3" key="5">
    <citation type="submission" date="2015-06" db="UniProtKB">
        <authorList>
            <consortium name="EnsemblFungi"/>
        </authorList>
    </citation>
    <scope>IDENTIFICATION</scope>
    <source>
        <strain evidence="3">ATCC 64411</strain>
    </source>
</reference>
<reference evidence="4" key="1">
    <citation type="submission" date="2010-05" db="EMBL/GenBank/DDBJ databases">
        <title>The genome sequence of Magnaporthe poae strain ATCC 64411.</title>
        <authorList>
            <person name="Ma L.-J."/>
            <person name="Dead R."/>
            <person name="Young S."/>
            <person name="Zeng Q."/>
            <person name="Koehrsen M."/>
            <person name="Alvarado L."/>
            <person name="Berlin A."/>
            <person name="Chapman S.B."/>
            <person name="Chen Z."/>
            <person name="Freedman E."/>
            <person name="Gellesch M."/>
            <person name="Goldberg J."/>
            <person name="Griggs A."/>
            <person name="Gujja S."/>
            <person name="Heilman E.R."/>
            <person name="Heiman D."/>
            <person name="Hepburn T."/>
            <person name="Howarth C."/>
            <person name="Jen D."/>
            <person name="Larson L."/>
            <person name="Mehta T."/>
            <person name="Neiman D."/>
            <person name="Pearson M."/>
            <person name="Roberts A."/>
            <person name="Saif S."/>
            <person name="Shea T."/>
            <person name="Shenoy N."/>
            <person name="Sisk P."/>
            <person name="Stolte C."/>
            <person name="Sykes S."/>
            <person name="Walk T."/>
            <person name="White J."/>
            <person name="Yandava C."/>
            <person name="Haas B."/>
            <person name="Nusbaum C."/>
            <person name="Birren B."/>
        </authorList>
    </citation>
    <scope>NUCLEOTIDE SEQUENCE [LARGE SCALE GENOMIC DNA]</scope>
    <source>
        <strain evidence="4">ATCC 64411 / 73-15</strain>
    </source>
</reference>